<comment type="function">
    <text evidence="1">RNA-dependent RNA polymerase which replicates the viral genome composed of 3 RNA segments, RNA1, RNA2 and RNA3.</text>
</comment>
<evidence type="ECO:0000313" key="11">
    <source>
        <dbReference type="EMBL" id="QIJ70151.1"/>
    </source>
</evidence>
<evidence type="ECO:0000256" key="6">
    <source>
        <dbReference type="ARBA" id="ARBA00022679"/>
    </source>
</evidence>
<organismHost>
    <name type="scientific">Bromus inermis</name>
    <name type="common">Smooth brome grass</name>
    <name type="synonym">Bromopsis inermis</name>
    <dbReference type="NCBI Taxonomy" id="15371"/>
</organismHost>
<dbReference type="Pfam" id="PF00978">
    <property type="entry name" value="RdRP_2"/>
    <property type="match status" value="1"/>
</dbReference>
<dbReference type="GO" id="GO:0000166">
    <property type="term" value="F:nucleotide binding"/>
    <property type="evidence" value="ECO:0007669"/>
    <property type="project" value="UniProtKB-KW"/>
</dbReference>
<proteinExistence type="predicted"/>
<dbReference type="InterPro" id="IPR007094">
    <property type="entry name" value="RNA-dir_pol_PSvirus"/>
</dbReference>
<dbReference type="GO" id="GO:0006351">
    <property type="term" value="P:DNA-templated transcription"/>
    <property type="evidence" value="ECO:0007669"/>
    <property type="project" value="InterPro"/>
</dbReference>
<evidence type="ECO:0000256" key="7">
    <source>
        <dbReference type="ARBA" id="ARBA00022695"/>
    </source>
</evidence>
<evidence type="ECO:0000256" key="3">
    <source>
        <dbReference type="ARBA" id="ARBA00012494"/>
    </source>
</evidence>
<keyword evidence="5" id="KW-0696">RNA-directed RNA polymerase</keyword>
<evidence type="ECO:0000256" key="1">
    <source>
        <dbReference type="ARBA" id="ARBA00002542"/>
    </source>
</evidence>
<dbReference type="InterPro" id="IPR043502">
    <property type="entry name" value="DNA/RNA_pol_sf"/>
</dbReference>
<dbReference type="SUPFAM" id="SSF56672">
    <property type="entry name" value="DNA/RNA polymerases"/>
    <property type="match status" value="1"/>
</dbReference>
<keyword evidence="7" id="KW-0548">Nucleotidyltransferase</keyword>
<dbReference type="PROSITE" id="PS50507">
    <property type="entry name" value="RDRP_SSRNA_POS"/>
    <property type="match status" value="1"/>
</dbReference>
<evidence type="ECO:0000256" key="4">
    <source>
        <dbReference type="ARBA" id="ARBA00018640"/>
    </source>
</evidence>
<reference evidence="11" key="1">
    <citation type="submission" date="2020-02" db="EMBL/GenBank/DDBJ databases">
        <title>Comparative analysis of RNA virome composition in rabbits and associated ectoparasites.</title>
        <authorList>
            <person name="Mahar J.E."/>
            <person name="Shi M."/>
            <person name="Hall R.N."/>
            <person name="Strive T."/>
            <person name="Holmes E.C."/>
        </authorList>
    </citation>
    <scope>NUCLEOTIDE SEQUENCE</scope>
    <source>
        <strain evidence="11">GUNCC_DN54200-28</strain>
    </source>
</reference>
<dbReference type="GO" id="GO:0039690">
    <property type="term" value="P:positive stranded viral RNA replication"/>
    <property type="evidence" value="ECO:0007669"/>
    <property type="project" value="InterPro"/>
</dbReference>
<dbReference type="Pfam" id="PF04522">
    <property type="entry name" value="BBMV_Gp1_N"/>
    <property type="match status" value="1"/>
</dbReference>
<evidence type="ECO:0000256" key="5">
    <source>
        <dbReference type="ARBA" id="ARBA00022484"/>
    </source>
</evidence>
<evidence type="ECO:0000256" key="9">
    <source>
        <dbReference type="ARBA" id="ARBA00022953"/>
    </source>
</evidence>
<protein>
    <recommendedName>
        <fullName evidence="4">RNA-directed RNA polymerase 2a</fullName>
        <ecNumber evidence="3">2.7.7.48</ecNumber>
    </recommendedName>
</protein>
<keyword evidence="8" id="KW-0547">Nucleotide-binding</keyword>
<dbReference type="EMBL" id="MT129777">
    <property type="protein sequence ID" value="QIJ70151.1"/>
    <property type="molecule type" value="Genomic_RNA"/>
</dbReference>
<keyword evidence="9" id="KW-0693">Viral RNA replication</keyword>
<evidence type="ECO:0000256" key="8">
    <source>
        <dbReference type="ARBA" id="ARBA00022741"/>
    </source>
</evidence>
<name>A0A6G7PSB5_BMV</name>
<dbReference type="GO" id="GO:0003723">
    <property type="term" value="F:RNA binding"/>
    <property type="evidence" value="ECO:0007669"/>
    <property type="project" value="InterPro"/>
</dbReference>
<comment type="subunit">
    <text evidence="2">Interacts with replication protein 1a.</text>
</comment>
<dbReference type="CDD" id="cd23252">
    <property type="entry name" value="Bromoviridae_RdRp"/>
    <property type="match status" value="1"/>
</dbReference>
<dbReference type="PROSITE" id="PS01137">
    <property type="entry name" value="TATD_1"/>
    <property type="match status" value="1"/>
</dbReference>
<evidence type="ECO:0000256" key="2">
    <source>
        <dbReference type="ARBA" id="ARBA00011754"/>
    </source>
</evidence>
<dbReference type="InterPro" id="IPR018228">
    <property type="entry name" value="DNase_TatD-rel_CS"/>
</dbReference>
<dbReference type="GO" id="GO:0003968">
    <property type="term" value="F:RNA-directed RNA polymerase activity"/>
    <property type="evidence" value="ECO:0007669"/>
    <property type="project" value="UniProtKB-KW"/>
</dbReference>
<keyword evidence="6" id="KW-0808">Transferase</keyword>
<organism evidence="11">
    <name type="scientific">Brome mosaic virus</name>
    <name type="common">BMV</name>
    <dbReference type="NCBI Taxonomy" id="12302"/>
    <lineage>
        <taxon>Viruses</taxon>
        <taxon>Riboviria</taxon>
        <taxon>Orthornavirae</taxon>
        <taxon>Kitrinoviricota</taxon>
        <taxon>Alsuviricetes</taxon>
        <taxon>Martellivirales</taxon>
        <taxon>Bromoviridae</taxon>
        <taxon>Bromovirus</taxon>
        <taxon>Bromovirus BMV</taxon>
    </lineage>
</organism>
<dbReference type="InterPro" id="IPR047309">
    <property type="entry name" value="Bromoviridae_RdRp"/>
</dbReference>
<dbReference type="InterPro" id="IPR001788">
    <property type="entry name" value="RNA-dep_RNA_pol_alsuvir"/>
</dbReference>
<dbReference type="EC" id="2.7.7.48" evidence="3"/>
<sequence length="830" mass="94924">MFLSTITKMSSKTWDDDFVRQVPSFQWIIDQSLEDEVEAASLQVQEPADGVAIDGSLASFKLAIAPLEIGGVFDPPFDRVRWGSICDTVQQMVQQFTDRPLIPQAEMARMLYLDIPGSFVLEDEIDDWYPEDTSDGYGVSFTADEDHASDLKLASESSNCEIEEVRVTGDTPKELTLGDRYMGIDEEFQTTNTDYDITLQIMNPIEHRVSRVIDTHCHPDNPDISTGPIYLERVSLARTEATSHSILPTHAYFDDSYHQALVENGDYSMDFDRIRLKQSDVDWYRDPDKYFQPKMNIGSAQRRVGTQKEVLTALKKRNADVPEMGDAINMKDTAKAIAKRFRSTFLNVDGEDCLRASMDVMTKCLEYHKKWGKHMDLQGVNVAAETDLCRYQHMLKSDVKPVVTDTLHLERAVAATITFHSKGVTSNFSPFFTACFEKLSLALKSRFIVPIGKISSLELKNVRLNNRYFLEADLSKFDKSQGELHLEFQREILLALGFPAPLTNWWSDFHRDSYLSDPHAKVGMSVSFQRRTGDAFTYFGNTLVTMAMIAYASDLSDCDCAIFSGDDSLIISKVKPVLDTDMFTSLFNMEIKVMDPSVPYVCSKFLVETEMGNLVSVPDPLREIQRLAKRKILRDEQMLRAHFVSFCDRMKFINQLDEKMITMLCHFVYLKYGKEKPWIFEEVRAALAAFSLYSENFLRFSDCYCTEGIRVYQMSDPVCKFKRTTEERKTDGDWFHNWKNPKFPGVLDKVYRTLGIYSSDCSTKELPVKRIGRLHEALERESLKLANDRRTTQRLKKKVDDYATGRGGLTSVDALLVKSRCETFKPSDLR</sequence>
<accession>A0A6G7PSB5</accession>
<feature type="domain" description="RdRp catalytic" evidence="10">
    <location>
        <begin position="467"/>
        <end position="580"/>
    </location>
</feature>
<dbReference type="InterPro" id="IPR007610">
    <property type="entry name" value="BBMV_Gp1_N"/>
</dbReference>
<evidence type="ECO:0000259" key="10">
    <source>
        <dbReference type="PROSITE" id="PS50507"/>
    </source>
</evidence>